<evidence type="ECO:0000256" key="1">
    <source>
        <dbReference type="ARBA" id="ARBA00004430"/>
    </source>
</evidence>
<evidence type="ECO:0000313" key="13">
    <source>
        <dbReference type="Ensembl" id="ENSHCOP00000003712.1"/>
    </source>
</evidence>
<dbReference type="InterPro" id="IPR050687">
    <property type="entry name" value="Dynein_IC"/>
</dbReference>
<keyword evidence="6" id="KW-0677">Repeat</keyword>
<evidence type="ECO:0000256" key="12">
    <source>
        <dbReference type="SAM" id="MobiDB-lite"/>
    </source>
</evidence>
<dbReference type="GO" id="GO:0045504">
    <property type="term" value="F:dynein heavy chain binding"/>
    <property type="evidence" value="ECO:0007669"/>
    <property type="project" value="TreeGrafter"/>
</dbReference>
<dbReference type="OMA" id="WDFFYRQ"/>
<dbReference type="PANTHER" id="PTHR12442:SF7">
    <property type="entry name" value="DYNEIN AXONEMAL INTERMEDIATE CHAIN 2"/>
    <property type="match status" value="1"/>
</dbReference>
<dbReference type="SMART" id="SM00320">
    <property type="entry name" value="WD40"/>
    <property type="match status" value="6"/>
</dbReference>
<dbReference type="InterPro" id="IPR036322">
    <property type="entry name" value="WD40_repeat_dom_sf"/>
</dbReference>
<name>A0A3Q2XIS1_HIPCM</name>
<protein>
    <submittedName>
        <fullName evidence="13">Dynein axonemal intermediate chain 2</fullName>
    </submittedName>
</protein>
<dbReference type="GO" id="GO:0005874">
    <property type="term" value="C:microtubule"/>
    <property type="evidence" value="ECO:0007669"/>
    <property type="project" value="UniProtKB-KW"/>
</dbReference>
<dbReference type="Gene3D" id="2.130.10.10">
    <property type="entry name" value="YVTN repeat-like/Quinoprotein amine dehydrogenase"/>
    <property type="match status" value="2"/>
</dbReference>
<keyword evidence="4" id="KW-0853">WD repeat</keyword>
<evidence type="ECO:0000256" key="7">
    <source>
        <dbReference type="ARBA" id="ARBA00023017"/>
    </source>
</evidence>
<evidence type="ECO:0000256" key="2">
    <source>
        <dbReference type="ARBA" id="ARBA00011059"/>
    </source>
</evidence>
<evidence type="ECO:0000256" key="5">
    <source>
        <dbReference type="ARBA" id="ARBA00022701"/>
    </source>
</evidence>
<dbReference type="GO" id="GO:0036157">
    <property type="term" value="C:outer dynein arm"/>
    <property type="evidence" value="ECO:0007669"/>
    <property type="project" value="TreeGrafter"/>
</dbReference>
<dbReference type="InterPro" id="IPR001680">
    <property type="entry name" value="WD40_rpt"/>
</dbReference>
<dbReference type="Ensembl" id="ENSHCOT00000008272.1">
    <property type="protein sequence ID" value="ENSHCOP00000003712.1"/>
    <property type="gene ID" value="ENSHCOG00000005102.1"/>
</dbReference>
<evidence type="ECO:0000256" key="4">
    <source>
        <dbReference type="ARBA" id="ARBA00022574"/>
    </source>
</evidence>
<feature type="compositionally biased region" description="Basic and acidic residues" evidence="12">
    <location>
        <begin position="561"/>
        <end position="581"/>
    </location>
</feature>
<dbReference type="FunFam" id="2.130.10.10:FF:001723">
    <property type="entry name" value="Dynein intermediate chain 3, ciliary"/>
    <property type="match status" value="1"/>
</dbReference>
<dbReference type="GO" id="GO:0003341">
    <property type="term" value="P:cilium movement"/>
    <property type="evidence" value="ECO:0007669"/>
    <property type="project" value="TreeGrafter"/>
</dbReference>
<dbReference type="Proteomes" id="UP000264820">
    <property type="component" value="Unplaced"/>
</dbReference>
<organism evidence="13 14">
    <name type="scientific">Hippocampus comes</name>
    <name type="common">Tiger tail seahorse</name>
    <dbReference type="NCBI Taxonomy" id="109280"/>
    <lineage>
        <taxon>Eukaryota</taxon>
        <taxon>Metazoa</taxon>
        <taxon>Chordata</taxon>
        <taxon>Craniata</taxon>
        <taxon>Vertebrata</taxon>
        <taxon>Euteleostomi</taxon>
        <taxon>Actinopterygii</taxon>
        <taxon>Neopterygii</taxon>
        <taxon>Teleostei</taxon>
        <taxon>Neoteleostei</taxon>
        <taxon>Acanthomorphata</taxon>
        <taxon>Syngnathiaria</taxon>
        <taxon>Syngnathiformes</taxon>
        <taxon>Syngnathoidei</taxon>
        <taxon>Syngnathidae</taxon>
        <taxon>Hippocampus</taxon>
    </lineage>
</organism>
<dbReference type="GeneTree" id="ENSGT00940000163996"/>
<keyword evidence="7" id="KW-0243">Dynein</keyword>
<keyword evidence="11" id="KW-0966">Cell projection</keyword>
<reference evidence="13" key="2">
    <citation type="submission" date="2025-09" db="UniProtKB">
        <authorList>
            <consortium name="Ensembl"/>
        </authorList>
    </citation>
    <scope>IDENTIFICATION</scope>
</reference>
<feature type="region of interest" description="Disordered" evidence="12">
    <location>
        <begin position="520"/>
        <end position="581"/>
    </location>
</feature>
<evidence type="ECO:0000313" key="14">
    <source>
        <dbReference type="Proteomes" id="UP000264820"/>
    </source>
</evidence>
<sequence>MEIVHEYSKPRRDFGRQCLFSDRPAELVADVPPDPNLALQFMPRGSSGQALQCSRDMSEHQVINTERFESESRGINHVEGGWPKDVNPQEVEQTIRFRKKVEKDESYLNSIAQLGGVIEHCVGQNTAVDIYQKYFEDEDLLDEIQDPPFANTIYVFRDPNRVKRTVSCLSWHPDGGRKLAAAYSCLDFQKASADMSPDSYIWDLENPNKPELTLKPASPLVCLDYNPKDSHTLVGGSYNGQIVFWDTRKSGQSMDVSSLEQSHRDPVYKTIWLQSKTGTEAFSASTDGQVLWWDVRRLSEPTEQLILDLGREGNLDRALGAISLEFEATMPTKFMVGTEQGVVVSCNRKAKTPAEKIVGTYECHHGPVYALQRNPFFPKNFLTVGDWRARIWSEDIKDSSIMWTKYQMSCLTDACWSPIRPSVFFTVKMDGVLDIWDVLFKQNDPTLSVKVCDEALFSLRLHENGRLVACGSQQGAATILEVCSGLSNLQKNEKSLMAEMLEREAKREKILEARQKELRLKERSRSEQSREDEAGRDAAEREESPEQMIARAEQDFFSMVEAEKRRRKEKEEEKKQVRTDGHQFIVSHIVDLFTKSHFTNTS</sequence>
<dbReference type="GO" id="GO:0036158">
    <property type="term" value="P:outer dynein arm assembly"/>
    <property type="evidence" value="ECO:0007669"/>
    <property type="project" value="TreeGrafter"/>
</dbReference>
<keyword evidence="9" id="KW-0505">Motor protein</keyword>
<keyword evidence="14" id="KW-1185">Reference proteome</keyword>
<feature type="compositionally biased region" description="Basic and acidic residues" evidence="12">
    <location>
        <begin position="520"/>
        <end position="544"/>
    </location>
</feature>
<keyword evidence="8" id="KW-0969">Cilium</keyword>
<evidence type="ECO:0000256" key="11">
    <source>
        <dbReference type="ARBA" id="ARBA00023273"/>
    </source>
</evidence>
<comment type="similarity">
    <text evidence="2">Belongs to the dynein intermediate chain family.</text>
</comment>
<keyword evidence="3" id="KW-0963">Cytoplasm</keyword>
<evidence type="ECO:0000256" key="10">
    <source>
        <dbReference type="ARBA" id="ARBA00023212"/>
    </source>
</evidence>
<accession>A0A3Q2XIS1</accession>
<dbReference type="GO" id="GO:0045503">
    <property type="term" value="F:dynein light chain binding"/>
    <property type="evidence" value="ECO:0007669"/>
    <property type="project" value="TreeGrafter"/>
</dbReference>
<comment type="subcellular location">
    <subcellularLocation>
        <location evidence="1">Cytoplasm</location>
        <location evidence="1">Cytoskeleton</location>
        <location evidence="1">Cilium axoneme</location>
    </subcellularLocation>
</comment>
<dbReference type="InterPro" id="IPR015943">
    <property type="entry name" value="WD40/YVTN_repeat-like_dom_sf"/>
</dbReference>
<dbReference type="FunFam" id="2.130.10.10:FF:000584">
    <property type="entry name" value="Dynein intermediate chain 2"/>
    <property type="match status" value="1"/>
</dbReference>
<keyword evidence="5" id="KW-0493">Microtubule</keyword>
<keyword evidence="10" id="KW-0206">Cytoskeleton</keyword>
<dbReference type="PANTHER" id="PTHR12442">
    <property type="entry name" value="DYNEIN INTERMEDIATE CHAIN"/>
    <property type="match status" value="1"/>
</dbReference>
<evidence type="ECO:0000256" key="9">
    <source>
        <dbReference type="ARBA" id="ARBA00023175"/>
    </source>
</evidence>
<dbReference type="AlphaFoldDB" id="A0A3Q2XIS1"/>
<proteinExistence type="inferred from homology"/>
<dbReference type="SUPFAM" id="SSF50978">
    <property type="entry name" value="WD40 repeat-like"/>
    <property type="match status" value="1"/>
</dbReference>
<dbReference type="STRING" id="109280.ENSHCOP00000003712"/>
<reference evidence="13" key="1">
    <citation type="submission" date="2025-08" db="UniProtKB">
        <authorList>
            <consortium name="Ensembl"/>
        </authorList>
    </citation>
    <scope>IDENTIFICATION</scope>
</reference>
<evidence type="ECO:0000256" key="6">
    <source>
        <dbReference type="ARBA" id="ARBA00022737"/>
    </source>
</evidence>
<evidence type="ECO:0000256" key="8">
    <source>
        <dbReference type="ARBA" id="ARBA00023069"/>
    </source>
</evidence>
<evidence type="ECO:0000256" key="3">
    <source>
        <dbReference type="ARBA" id="ARBA00022490"/>
    </source>
</evidence>